<dbReference type="EMBL" id="LAZR01037954">
    <property type="protein sequence ID" value="KKL20804.1"/>
    <property type="molecule type" value="Genomic_DNA"/>
</dbReference>
<accession>A0A0F9BFY1</accession>
<proteinExistence type="predicted"/>
<dbReference type="AlphaFoldDB" id="A0A0F9BFY1"/>
<feature type="non-terminal residue" evidence="1">
    <location>
        <position position="1"/>
    </location>
</feature>
<name>A0A0F9BFY1_9ZZZZ</name>
<sequence length="36" mass="3936">EMVHAFYEGGRPITKEQLDAFCAVGPILALSGEEKE</sequence>
<comment type="caution">
    <text evidence="1">The sequence shown here is derived from an EMBL/GenBank/DDBJ whole genome shotgun (WGS) entry which is preliminary data.</text>
</comment>
<protein>
    <submittedName>
        <fullName evidence="1">Uncharacterized protein</fullName>
    </submittedName>
</protein>
<reference evidence="1" key="1">
    <citation type="journal article" date="2015" name="Nature">
        <title>Complex archaea that bridge the gap between prokaryotes and eukaryotes.</title>
        <authorList>
            <person name="Spang A."/>
            <person name="Saw J.H."/>
            <person name="Jorgensen S.L."/>
            <person name="Zaremba-Niedzwiedzka K."/>
            <person name="Martijn J."/>
            <person name="Lind A.E."/>
            <person name="van Eijk R."/>
            <person name="Schleper C."/>
            <person name="Guy L."/>
            <person name="Ettema T.J."/>
        </authorList>
    </citation>
    <scope>NUCLEOTIDE SEQUENCE</scope>
</reference>
<gene>
    <name evidence="1" type="ORF">LCGC14_2451750</name>
</gene>
<organism evidence="1">
    <name type="scientific">marine sediment metagenome</name>
    <dbReference type="NCBI Taxonomy" id="412755"/>
    <lineage>
        <taxon>unclassified sequences</taxon>
        <taxon>metagenomes</taxon>
        <taxon>ecological metagenomes</taxon>
    </lineage>
</organism>
<evidence type="ECO:0000313" key="1">
    <source>
        <dbReference type="EMBL" id="KKL20804.1"/>
    </source>
</evidence>